<protein>
    <submittedName>
        <fullName evidence="1">Uncharacterized protein</fullName>
    </submittedName>
</protein>
<dbReference type="STRING" id="909613.UO65_4841"/>
<sequence length="136" mass="14062">MGLELRTAFPEVRALLPNGTTVAAEFVSAEPLSDGSARATLRLRPIPLELPGIRIAGTVPRPLAGPVLAASDTGRWPSTPTTLRLVSVTLDLDELARTLHSGAISARDGITAAVDQLVKAFSTKDTPGDPVASAGD</sequence>
<accession>W7IHN1</accession>
<evidence type="ECO:0000313" key="2">
    <source>
        <dbReference type="Proteomes" id="UP000019277"/>
    </source>
</evidence>
<dbReference type="EMBL" id="AYXG01000184">
    <property type="protein sequence ID" value="EWC59838.1"/>
    <property type="molecule type" value="Genomic_DNA"/>
</dbReference>
<proteinExistence type="predicted"/>
<comment type="caution">
    <text evidence="1">The sequence shown here is derived from an EMBL/GenBank/DDBJ whole genome shotgun (WGS) entry which is preliminary data.</text>
</comment>
<keyword evidence="2" id="KW-1185">Reference proteome</keyword>
<reference evidence="1 2" key="1">
    <citation type="journal article" date="2014" name="Genome Announc.">
        <title>Draft Genome Sequence of the Antitrypanosomally Active Sponge-Associated Bacterium Actinokineospora sp. Strain EG49.</title>
        <authorList>
            <person name="Harjes J."/>
            <person name="Ryu T."/>
            <person name="Abdelmohsen U.R."/>
            <person name="Moitinho-Silva L."/>
            <person name="Horn H."/>
            <person name="Ravasi T."/>
            <person name="Hentschel U."/>
        </authorList>
    </citation>
    <scope>NUCLEOTIDE SEQUENCE [LARGE SCALE GENOMIC DNA]</scope>
    <source>
        <strain evidence="1 2">EG49</strain>
    </source>
</reference>
<dbReference type="Proteomes" id="UP000019277">
    <property type="component" value="Unassembled WGS sequence"/>
</dbReference>
<dbReference type="RefSeq" id="WP_035286434.1">
    <property type="nucleotide sequence ID" value="NZ_AYXG01000184.1"/>
</dbReference>
<dbReference type="AlphaFoldDB" id="W7IHN1"/>
<name>W7IHN1_9PSEU</name>
<organism evidence="1 2">
    <name type="scientific">Actinokineospora spheciospongiae</name>
    <dbReference type="NCBI Taxonomy" id="909613"/>
    <lineage>
        <taxon>Bacteria</taxon>
        <taxon>Bacillati</taxon>
        <taxon>Actinomycetota</taxon>
        <taxon>Actinomycetes</taxon>
        <taxon>Pseudonocardiales</taxon>
        <taxon>Pseudonocardiaceae</taxon>
        <taxon>Actinokineospora</taxon>
    </lineage>
</organism>
<gene>
    <name evidence="1" type="ORF">UO65_4841</name>
</gene>
<evidence type="ECO:0000313" key="1">
    <source>
        <dbReference type="EMBL" id="EWC59838.1"/>
    </source>
</evidence>